<evidence type="ECO:0000313" key="2">
    <source>
        <dbReference type="Proteomes" id="UP001177021"/>
    </source>
</evidence>
<sequence length="425" mass="48377">MQRMSMMLSGFGWKKASPMSVWCAHIILRLNGKVVADRSHKWIYKEPNDQEINFLFVFTFALRAGPVQGLLQTEIFPSRIRAKAMAFCMSVHWINLQLMVTCFLLSNQAYSANHILKGTQMAQSRYLFALSCFHMNLLTEAEAALCPRNDPASEVPNGAAGHYLLGLVYRFLYGDQAQFFNDEIHIDRKHSKTGTVAMASAEENMNASPFYITLRDDLDYLDGKHTVFGEVAEGFETLTRINEAYADGKGRPFKIIRIKHTYILEDPYDDPPQLPEFIPEGSPEGKPKDEVDDEVRLEDDWVPVDEQLNPGELEEVIRSMEAHSRAVVLESIGDIPDAEVKPPDNVLFVCKLNPVTEWPPDLQMDNALIDDRRIHMDCTGDATMKQSTKYILKDNNSQRGGHNARYEMVFDGDNTESPRRETKQY</sequence>
<gene>
    <name evidence="1" type="ORF">MILVUS5_LOCUS36149</name>
</gene>
<name>A0ACB0LZI3_TRIPR</name>
<reference evidence="1" key="1">
    <citation type="submission" date="2023-10" db="EMBL/GenBank/DDBJ databases">
        <authorList>
            <person name="Rodriguez Cubillos JULIANA M."/>
            <person name="De Vega J."/>
        </authorList>
    </citation>
    <scope>NUCLEOTIDE SEQUENCE</scope>
</reference>
<comment type="caution">
    <text evidence="1">The sequence shown here is derived from an EMBL/GenBank/DDBJ whole genome shotgun (WGS) entry which is preliminary data.</text>
</comment>
<evidence type="ECO:0000313" key="1">
    <source>
        <dbReference type="EMBL" id="CAJ2672527.1"/>
    </source>
</evidence>
<dbReference type="Proteomes" id="UP001177021">
    <property type="component" value="Unassembled WGS sequence"/>
</dbReference>
<proteinExistence type="predicted"/>
<dbReference type="EMBL" id="CASHSV030000716">
    <property type="protein sequence ID" value="CAJ2672527.1"/>
    <property type="molecule type" value="Genomic_DNA"/>
</dbReference>
<protein>
    <submittedName>
        <fullName evidence="1">Uncharacterized protein</fullName>
    </submittedName>
</protein>
<keyword evidence="2" id="KW-1185">Reference proteome</keyword>
<organism evidence="1 2">
    <name type="scientific">Trifolium pratense</name>
    <name type="common">Red clover</name>
    <dbReference type="NCBI Taxonomy" id="57577"/>
    <lineage>
        <taxon>Eukaryota</taxon>
        <taxon>Viridiplantae</taxon>
        <taxon>Streptophyta</taxon>
        <taxon>Embryophyta</taxon>
        <taxon>Tracheophyta</taxon>
        <taxon>Spermatophyta</taxon>
        <taxon>Magnoliopsida</taxon>
        <taxon>eudicotyledons</taxon>
        <taxon>Gunneridae</taxon>
        <taxon>Pentapetalae</taxon>
        <taxon>rosids</taxon>
        <taxon>fabids</taxon>
        <taxon>Fabales</taxon>
        <taxon>Fabaceae</taxon>
        <taxon>Papilionoideae</taxon>
        <taxon>50 kb inversion clade</taxon>
        <taxon>NPAAA clade</taxon>
        <taxon>Hologalegina</taxon>
        <taxon>IRL clade</taxon>
        <taxon>Trifolieae</taxon>
        <taxon>Trifolium</taxon>
    </lineage>
</organism>
<accession>A0ACB0LZI3</accession>